<keyword evidence="12" id="KW-1185">Reference proteome</keyword>
<reference evidence="12" key="2">
    <citation type="submission" date="2015-01" db="EMBL/GenBank/DDBJ databases">
        <title>Evolutionary Origins and Diversification of the Mycorrhizal Mutualists.</title>
        <authorList>
            <consortium name="DOE Joint Genome Institute"/>
            <consortium name="Mycorrhizal Genomics Consortium"/>
            <person name="Kohler A."/>
            <person name="Kuo A."/>
            <person name="Nagy L.G."/>
            <person name="Floudas D."/>
            <person name="Copeland A."/>
            <person name="Barry K.W."/>
            <person name="Cichocki N."/>
            <person name="Veneault-Fourrey C."/>
            <person name="LaButti K."/>
            <person name="Lindquist E.A."/>
            <person name="Lipzen A."/>
            <person name="Lundell T."/>
            <person name="Morin E."/>
            <person name="Murat C."/>
            <person name="Riley R."/>
            <person name="Ohm R."/>
            <person name="Sun H."/>
            <person name="Tunlid A."/>
            <person name="Henrissat B."/>
            <person name="Grigoriev I.V."/>
            <person name="Hibbett D.S."/>
            <person name="Martin F."/>
        </authorList>
    </citation>
    <scope>NUCLEOTIDE SEQUENCE [LARGE SCALE GENOMIC DNA]</scope>
    <source>
        <strain evidence="12">LaAM-08-1</strain>
    </source>
</reference>
<evidence type="ECO:0000256" key="1">
    <source>
        <dbReference type="ARBA" id="ARBA00004567"/>
    </source>
</evidence>
<dbReference type="GO" id="GO:0006606">
    <property type="term" value="P:protein import into nucleus"/>
    <property type="evidence" value="ECO:0007669"/>
    <property type="project" value="TreeGrafter"/>
</dbReference>
<evidence type="ECO:0000313" key="11">
    <source>
        <dbReference type="EMBL" id="KIK04450.1"/>
    </source>
</evidence>
<keyword evidence="6" id="KW-0509">mRNA transport</keyword>
<keyword evidence="4" id="KW-0853">WD repeat</keyword>
<protein>
    <recommendedName>
        <fullName evidence="13">Protein transport protein SEC13</fullName>
    </recommendedName>
</protein>
<evidence type="ECO:0000313" key="12">
    <source>
        <dbReference type="Proteomes" id="UP000054477"/>
    </source>
</evidence>
<dbReference type="GO" id="GO:0005198">
    <property type="term" value="F:structural molecule activity"/>
    <property type="evidence" value="ECO:0007669"/>
    <property type="project" value="InterPro"/>
</dbReference>
<organism evidence="11 12">
    <name type="scientific">Laccaria amethystina LaAM-08-1</name>
    <dbReference type="NCBI Taxonomy" id="1095629"/>
    <lineage>
        <taxon>Eukaryota</taxon>
        <taxon>Fungi</taxon>
        <taxon>Dikarya</taxon>
        <taxon>Basidiomycota</taxon>
        <taxon>Agaricomycotina</taxon>
        <taxon>Agaricomycetes</taxon>
        <taxon>Agaricomycetidae</taxon>
        <taxon>Agaricales</taxon>
        <taxon>Agaricineae</taxon>
        <taxon>Hydnangiaceae</taxon>
        <taxon>Laccaria</taxon>
    </lineage>
</organism>
<dbReference type="OrthoDB" id="364224at2759"/>
<dbReference type="GO" id="GO:0031080">
    <property type="term" value="C:nuclear pore outer ring"/>
    <property type="evidence" value="ECO:0007669"/>
    <property type="project" value="TreeGrafter"/>
</dbReference>
<accession>A0A0C9WXJ0</accession>
<keyword evidence="10" id="KW-0539">Nucleus</keyword>
<dbReference type="SMART" id="SM00320">
    <property type="entry name" value="WD40"/>
    <property type="match status" value="1"/>
</dbReference>
<proteinExistence type="inferred from homology"/>
<dbReference type="STRING" id="1095629.A0A0C9WXJ0"/>
<keyword evidence="9" id="KW-0906">Nuclear pore complex</keyword>
<dbReference type="Proteomes" id="UP000054477">
    <property type="component" value="Unassembled WGS sequence"/>
</dbReference>
<dbReference type="PANTHER" id="PTHR11024">
    <property type="entry name" value="NUCLEAR PORE COMPLEX PROTEIN SEC13 / SEH1 FAMILY MEMBER"/>
    <property type="match status" value="1"/>
</dbReference>
<dbReference type="InterPro" id="IPR015943">
    <property type="entry name" value="WD40/YVTN_repeat-like_dom_sf"/>
</dbReference>
<dbReference type="InterPro" id="IPR011041">
    <property type="entry name" value="Quinoprot_gluc/sorb_DH_b-prop"/>
</dbReference>
<dbReference type="GO" id="GO:0051028">
    <property type="term" value="P:mRNA transport"/>
    <property type="evidence" value="ECO:0007669"/>
    <property type="project" value="UniProtKB-KW"/>
</dbReference>
<dbReference type="GO" id="GO:0090114">
    <property type="term" value="P:COPII-coated vesicle budding"/>
    <property type="evidence" value="ECO:0007669"/>
    <property type="project" value="TreeGrafter"/>
</dbReference>
<evidence type="ECO:0008006" key="13">
    <source>
        <dbReference type="Google" id="ProtNLM"/>
    </source>
</evidence>
<sequence length="130" mass="14745">MGTLKDQLRADTQRVRVEHIDVSTSPLSWSHRDTGPVWQVAWAHPKYGHILASCSYDGKVLIWKEQRGQGAASGEWIKIREHALGAASGEGHYYHCTKRRTLQPAINKTTLLTDSNFSVTLTLFMNKYYT</sequence>
<evidence type="ECO:0000256" key="9">
    <source>
        <dbReference type="ARBA" id="ARBA00023132"/>
    </source>
</evidence>
<name>A0A0C9WXJ0_9AGAR</name>
<evidence type="ECO:0000256" key="4">
    <source>
        <dbReference type="ARBA" id="ARBA00022574"/>
    </source>
</evidence>
<evidence type="ECO:0000256" key="3">
    <source>
        <dbReference type="ARBA" id="ARBA00022448"/>
    </source>
</evidence>
<keyword evidence="8" id="KW-0811">Translocation</keyword>
<dbReference type="AlphaFoldDB" id="A0A0C9WXJ0"/>
<evidence type="ECO:0000256" key="6">
    <source>
        <dbReference type="ARBA" id="ARBA00022816"/>
    </source>
</evidence>
<dbReference type="PANTHER" id="PTHR11024:SF2">
    <property type="entry name" value="PROTEIN SEC13 HOMOLOG"/>
    <property type="match status" value="1"/>
</dbReference>
<evidence type="ECO:0000256" key="7">
    <source>
        <dbReference type="ARBA" id="ARBA00022927"/>
    </source>
</evidence>
<dbReference type="HOGENOM" id="CLU_1938508_0_0_1"/>
<dbReference type="Gene3D" id="2.130.10.10">
    <property type="entry name" value="YVTN repeat-like/Quinoprotein amine dehydrogenase"/>
    <property type="match status" value="1"/>
</dbReference>
<comment type="subcellular location">
    <subcellularLocation>
        <location evidence="1">Nucleus</location>
        <location evidence="1">Nuclear pore complex</location>
    </subcellularLocation>
</comment>
<keyword evidence="7" id="KW-0653">Protein transport</keyword>
<dbReference type="InterPro" id="IPR001680">
    <property type="entry name" value="WD40_rpt"/>
</dbReference>
<comment type="similarity">
    <text evidence="2">Belongs to the WD repeat SEC13 family.</text>
</comment>
<evidence type="ECO:0000256" key="8">
    <source>
        <dbReference type="ARBA" id="ARBA00023010"/>
    </source>
</evidence>
<evidence type="ECO:0000256" key="10">
    <source>
        <dbReference type="ARBA" id="ARBA00023242"/>
    </source>
</evidence>
<keyword evidence="3" id="KW-0813">Transport</keyword>
<dbReference type="SUPFAM" id="SSF50952">
    <property type="entry name" value="Soluble quinoprotein glucose dehydrogenase"/>
    <property type="match status" value="1"/>
</dbReference>
<gene>
    <name evidence="11" type="ORF">K443DRAFT_416721</name>
</gene>
<dbReference type="GO" id="GO:0030127">
    <property type="term" value="C:COPII vesicle coat"/>
    <property type="evidence" value="ECO:0007669"/>
    <property type="project" value="TreeGrafter"/>
</dbReference>
<dbReference type="GO" id="GO:0032008">
    <property type="term" value="P:positive regulation of TOR signaling"/>
    <property type="evidence" value="ECO:0007669"/>
    <property type="project" value="TreeGrafter"/>
</dbReference>
<evidence type="ECO:0000256" key="5">
    <source>
        <dbReference type="ARBA" id="ARBA00022737"/>
    </source>
</evidence>
<evidence type="ECO:0000256" key="2">
    <source>
        <dbReference type="ARBA" id="ARBA00010102"/>
    </source>
</evidence>
<dbReference type="InterPro" id="IPR037363">
    <property type="entry name" value="Sec13/Seh1_fam"/>
</dbReference>
<dbReference type="EMBL" id="KN838569">
    <property type="protein sequence ID" value="KIK04450.1"/>
    <property type="molecule type" value="Genomic_DNA"/>
</dbReference>
<reference evidence="11 12" key="1">
    <citation type="submission" date="2014-04" db="EMBL/GenBank/DDBJ databases">
        <authorList>
            <consortium name="DOE Joint Genome Institute"/>
            <person name="Kuo A."/>
            <person name="Kohler A."/>
            <person name="Nagy L.G."/>
            <person name="Floudas D."/>
            <person name="Copeland A."/>
            <person name="Barry K.W."/>
            <person name="Cichocki N."/>
            <person name="Veneault-Fourrey C."/>
            <person name="LaButti K."/>
            <person name="Lindquist E.A."/>
            <person name="Lipzen A."/>
            <person name="Lundell T."/>
            <person name="Morin E."/>
            <person name="Murat C."/>
            <person name="Sun H."/>
            <person name="Tunlid A."/>
            <person name="Henrissat B."/>
            <person name="Grigoriev I.V."/>
            <person name="Hibbett D.S."/>
            <person name="Martin F."/>
            <person name="Nordberg H.P."/>
            <person name="Cantor M.N."/>
            <person name="Hua S.X."/>
        </authorList>
    </citation>
    <scope>NUCLEOTIDE SEQUENCE [LARGE SCALE GENOMIC DNA]</scope>
    <source>
        <strain evidence="11 12">LaAM-08-1</strain>
    </source>
</reference>
<keyword evidence="5" id="KW-0677">Repeat</keyword>
<dbReference type="GO" id="GO:0032527">
    <property type="term" value="P:protein exit from endoplasmic reticulum"/>
    <property type="evidence" value="ECO:0007669"/>
    <property type="project" value="TreeGrafter"/>
</dbReference>